<comment type="caution">
    <text evidence="6">The sequence shown here is derived from an EMBL/GenBank/DDBJ whole genome shotgun (WGS) entry which is preliminary data.</text>
</comment>
<proteinExistence type="predicted"/>
<evidence type="ECO:0000313" key="7">
    <source>
        <dbReference type="Proteomes" id="UP001595789"/>
    </source>
</evidence>
<sequence>MEKEQQDHTFKRALGLFDGTMLVVGSMIGSGIFIVSSEMTRYVGSTGWLILIWVLTSIITMIAAVSYGELSAMFPKAGGQYVYLKESYNKLIAFLYGWSFFAVIQTGTIAAVGVAFSKFAAYLYEPLSEKNIIWEAGSFQLSAAQLVSIFTIVLLTYINSKGVKNGKMLQTFLTIIKILSLFGLIIFGFALAAKAEIWNANWANTWDSKMFDMDTNSWVGISGGALMSGIVAAMVGSLFSSDAWNGVTFIAGEIKNPERNVGLSLFLGTLIVSIIYILANLMYVAVVPLDEIAHAPSDRVAIVAAQYIFGNTGTIIIAVMIMISTFACNNGLIMAGARVYYTMAKDGLFFKKASYLNKFDVPEWALWAQGIWASLLCLTGKYGALLDFVIIIVLIFYILTILGIFILRKKLPDAVRPYKAFGYPILPAFYIGVASAISIGLLITKPDTCGWGVAIMLVGIPVYYLTKPKELQV</sequence>
<feature type="transmembrane region" description="Helical" evidence="5">
    <location>
        <begin position="260"/>
        <end position="279"/>
    </location>
</feature>
<dbReference type="Pfam" id="PF13520">
    <property type="entry name" value="AA_permease_2"/>
    <property type="match status" value="1"/>
</dbReference>
<dbReference type="Gene3D" id="1.20.1740.10">
    <property type="entry name" value="Amino acid/polyamine transporter I"/>
    <property type="match status" value="1"/>
</dbReference>
<gene>
    <name evidence="6" type="ORF">ACFOWA_09810</name>
</gene>
<protein>
    <submittedName>
        <fullName evidence="6">APC family permease</fullName>
    </submittedName>
</protein>
<feature type="transmembrane region" description="Helical" evidence="5">
    <location>
        <begin position="136"/>
        <end position="158"/>
    </location>
</feature>
<organism evidence="6 7">
    <name type="scientific">Pedobacter lithocola</name>
    <dbReference type="NCBI Taxonomy" id="1908239"/>
    <lineage>
        <taxon>Bacteria</taxon>
        <taxon>Pseudomonadati</taxon>
        <taxon>Bacteroidota</taxon>
        <taxon>Sphingobacteriia</taxon>
        <taxon>Sphingobacteriales</taxon>
        <taxon>Sphingobacteriaceae</taxon>
        <taxon>Pedobacter</taxon>
    </lineage>
</organism>
<evidence type="ECO:0000256" key="3">
    <source>
        <dbReference type="ARBA" id="ARBA00022989"/>
    </source>
</evidence>
<feature type="transmembrane region" description="Helical" evidence="5">
    <location>
        <begin position="315"/>
        <end position="343"/>
    </location>
</feature>
<evidence type="ECO:0000256" key="5">
    <source>
        <dbReference type="SAM" id="Phobius"/>
    </source>
</evidence>
<evidence type="ECO:0000313" key="6">
    <source>
        <dbReference type="EMBL" id="MFC4211477.1"/>
    </source>
</evidence>
<evidence type="ECO:0000256" key="4">
    <source>
        <dbReference type="ARBA" id="ARBA00023136"/>
    </source>
</evidence>
<dbReference type="PIRSF" id="PIRSF006060">
    <property type="entry name" value="AA_transporter"/>
    <property type="match status" value="1"/>
</dbReference>
<feature type="transmembrane region" description="Helical" evidence="5">
    <location>
        <begin position="91"/>
        <end position="116"/>
    </location>
</feature>
<feature type="transmembrane region" description="Helical" evidence="5">
    <location>
        <begin position="420"/>
        <end position="443"/>
    </location>
</feature>
<evidence type="ECO:0000256" key="1">
    <source>
        <dbReference type="ARBA" id="ARBA00004141"/>
    </source>
</evidence>
<dbReference type="PANTHER" id="PTHR11785">
    <property type="entry name" value="AMINO ACID TRANSPORTER"/>
    <property type="match status" value="1"/>
</dbReference>
<keyword evidence="3 5" id="KW-1133">Transmembrane helix</keyword>
<evidence type="ECO:0000256" key="2">
    <source>
        <dbReference type="ARBA" id="ARBA00022692"/>
    </source>
</evidence>
<name>A0ABV8PBE3_9SPHI</name>
<feature type="transmembrane region" description="Helical" evidence="5">
    <location>
        <begin position="178"/>
        <end position="198"/>
    </location>
</feature>
<dbReference type="RefSeq" id="WP_378984616.1">
    <property type="nucleotide sequence ID" value="NZ_JBHSBW010000009.1"/>
</dbReference>
<accession>A0ABV8PBE3</accession>
<dbReference type="EMBL" id="JBHSBW010000009">
    <property type="protein sequence ID" value="MFC4211477.1"/>
    <property type="molecule type" value="Genomic_DNA"/>
</dbReference>
<feature type="transmembrane region" description="Helical" evidence="5">
    <location>
        <begin position="12"/>
        <end position="35"/>
    </location>
</feature>
<feature type="transmembrane region" description="Helical" evidence="5">
    <location>
        <begin position="388"/>
        <end position="408"/>
    </location>
</feature>
<comment type="subcellular location">
    <subcellularLocation>
        <location evidence="1">Membrane</location>
        <topology evidence="1">Multi-pass membrane protein</topology>
    </subcellularLocation>
</comment>
<dbReference type="PANTHER" id="PTHR11785:SF512">
    <property type="entry name" value="SOBREMESA, ISOFORM B"/>
    <property type="match status" value="1"/>
</dbReference>
<feature type="transmembrane region" description="Helical" evidence="5">
    <location>
        <begin position="449"/>
        <end position="466"/>
    </location>
</feature>
<keyword evidence="2 5" id="KW-0812">Transmembrane</keyword>
<dbReference type="InterPro" id="IPR050598">
    <property type="entry name" value="AminoAcid_Transporter"/>
</dbReference>
<dbReference type="InterPro" id="IPR002293">
    <property type="entry name" value="AA/rel_permease1"/>
</dbReference>
<reference evidence="7" key="1">
    <citation type="journal article" date="2019" name="Int. J. Syst. Evol. Microbiol.">
        <title>The Global Catalogue of Microorganisms (GCM) 10K type strain sequencing project: providing services to taxonomists for standard genome sequencing and annotation.</title>
        <authorList>
            <consortium name="The Broad Institute Genomics Platform"/>
            <consortium name="The Broad Institute Genome Sequencing Center for Infectious Disease"/>
            <person name="Wu L."/>
            <person name="Ma J."/>
        </authorList>
    </citation>
    <scope>NUCLEOTIDE SEQUENCE [LARGE SCALE GENOMIC DNA]</scope>
    <source>
        <strain evidence="7">CCM 8691</strain>
    </source>
</reference>
<keyword evidence="7" id="KW-1185">Reference proteome</keyword>
<feature type="transmembrane region" description="Helical" evidence="5">
    <location>
        <begin position="218"/>
        <end position="239"/>
    </location>
</feature>
<keyword evidence="4 5" id="KW-0472">Membrane</keyword>
<feature type="transmembrane region" description="Helical" evidence="5">
    <location>
        <begin position="47"/>
        <end position="70"/>
    </location>
</feature>
<dbReference type="Proteomes" id="UP001595789">
    <property type="component" value="Unassembled WGS sequence"/>
</dbReference>